<sequence>MYISPDGYRSAFDDIRRTSLSHSTCKVVVFVSALDIDALCSAKMLANLFKSELIPHKISPVVGYSELGAMYKELDDDVTNVICVGCGATIDLETHFDIPIDEPIGRKIYVIDNHRPWNLDNLFGATSVVCLDDGAVDKLTDHREAYEYLIEHQDDDEDNQMDNGNGHANGDGEHVGGLIDDDGDQTDEDEPAPRQPDGKKQSSTQLLEDYYGQGSSLTQSCTVQTYALLSSVGETTITSLWLTVVGATSLDAEHPQIYQSLFPLLKDEVQRLCPPVNSHDGLHDGLHIETDYALFVLRHWSLYQAMLHSSYLGAKLQLWTEDGRKRLHKMLAKMGISLREAQEQWSHMHIHLKKGLRDKLSDVAGVYGIDEIIRSGVVRRYGYKGSVSAGDCVEAILALLQQKTDTHDDEHRIWVSNFWKGWDAMDNVNELLEGISKAKELQQAVVSAGTAIFEKKQIKDLRSFRLAVIREGPELDVFRNPLALARLGVWIAEGCAESHPVPLPLVIASLNTIADTYLVLGMGPYYGRGDEMAKEDVYNRFGPAFQATATKINAKVRMDAFESCIIEVARDDLSRFLEALTLSGLV</sequence>
<dbReference type="EMBL" id="HG937693">
    <property type="protein sequence ID" value="CDP34762.1"/>
    <property type="molecule type" value="Genomic_DNA"/>
</dbReference>
<evidence type="ECO:0000256" key="6">
    <source>
        <dbReference type="SAM" id="MobiDB-lite"/>
    </source>
</evidence>
<feature type="region of interest" description="Disordered" evidence="6">
    <location>
        <begin position="152"/>
        <end position="203"/>
    </location>
</feature>
<keyword evidence="3" id="KW-0235">DNA replication</keyword>
<dbReference type="GO" id="GO:0031261">
    <property type="term" value="C:DNA replication preinitiation complex"/>
    <property type="evidence" value="ECO:0007669"/>
    <property type="project" value="TreeGrafter"/>
</dbReference>
<dbReference type="GO" id="GO:0000727">
    <property type="term" value="P:double-strand break repair via break-induced replication"/>
    <property type="evidence" value="ECO:0007669"/>
    <property type="project" value="TreeGrafter"/>
</dbReference>
<comment type="similarity">
    <text evidence="2">Belongs to the CDC45 family.</text>
</comment>
<name>A0A060T7A8_BLAAD</name>
<evidence type="ECO:0000313" key="7">
    <source>
        <dbReference type="EMBL" id="CDP34762.1"/>
    </source>
</evidence>
<dbReference type="GO" id="GO:0003688">
    <property type="term" value="F:DNA replication origin binding"/>
    <property type="evidence" value="ECO:0007669"/>
    <property type="project" value="TreeGrafter"/>
</dbReference>
<dbReference type="GO" id="GO:0003682">
    <property type="term" value="F:chromatin binding"/>
    <property type="evidence" value="ECO:0007669"/>
    <property type="project" value="TreeGrafter"/>
</dbReference>
<dbReference type="GO" id="GO:0006270">
    <property type="term" value="P:DNA replication initiation"/>
    <property type="evidence" value="ECO:0007669"/>
    <property type="project" value="InterPro"/>
</dbReference>
<organism evidence="7">
    <name type="scientific">Blastobotrys adeninivorans</name>
    <name type="common">Yeast</name>
    <name type="synonym">Arxula adeninivorans</name>
    <dbReference type="NCBI Taxonomy" id="409370"/>
    <lineage>
        <taxon>Eukaryota</taxon>
        <taxon>Fungi</taxon>
        <taxon>Dikarya</taxon>
        <taxon>Ascomycota</taxon>
        <taxon>Saccharomycotina</taxon>
        <taxon>Dipodascomycetes</taxon>
        <taxon>Dipodascales</taxon>
        <taxon>Trichomonascaceae</taxon>
        <taxon>Blastobotrys</taxon>
    </lineage>
</organism>
<dbReference type="PhylomeDB" id="A0A060T7A8"/>
<dbReference type="GO" id="GO:1902977">
    <property type="term" value="P:mitotic DNA replication preinitiation complex assembly"/>
    <property type="evidence" value="ECO:0007669"/>
    <property type="project" value="TreeGrafter"/>
</dbReference>
<evidence type="ECO:0000256" key="3">
    <source>
        <dbReference type="ARBA" id="ARBA00022705"/>
    </source>
</evidence>
<comment type="subcellular location">
    <subcellularLocation>
        <location evidence="1">Nucleus</location>
    </subcellularLocation>
</comment>
<keyword evidence="5" id="KW-0131">Cell cycle</keyword>
<protein>
    <submittedName>
        <fullName evidence="7">ARAD1C19932p</fullName>
    </submittedName>
</protein>
<proteinExistence type="inferred from homology"/>
<dbReference type="GO" id="GO:0003697">
    <property type="term" value="F:single-stranded DNA binding"/>
    <property type="evidence" value="ECO:0007669"/>
    <property type="project" value="TreeGrafter"/>
</dbReference>
<evidence type="ECO:0000256" key="4">
    <source>
        <dbReference type="ARBA" id="ARBA00023242"/>
    </source>
</evidence>
<evidence type="ECO:0000256" key="1">
    <source>
        <dbReference type="ARBA" id="ARBA00004123"/>
    </source>
</evidence>
<reference evidence="7" key="2">
    <citation type="submission" date="2014-06" db="EMBL/GenBank/DDBJ databases">
        <title>The complete genome of Blastobotrys (Arxula) adeninivorans LS3 - a yeast of biotechnological interest.</title>
        <authorList>
            <person name="Kunze G."/>
            <person name="Gaillardin C."/>
            <person name="Czernicka M."/>
            <person name="Durrens P."/>
            <person name="Martin T."/>
            <person name="Boer E."/>
            <person name="Gabaldon T."/>
            <person name="Cruz J."/>
            <person name="Talla E."/>
            <person name="Marck C."/>
            <person name="Goffeau A."/>
            <person name="Barbe V."/>
            <person name="Baret P."/>
            <person name="Baronian K."/>
            <person name="Beier S."/>
            <person name="Bleykasten C."/>
            <person name="Bode R."/>
            <person name="Casaregola S."/>
            <person name="Despons L."/>
            <person name="Fairhead C."/>
            <person name="Giersberg M."/>
            <person name="Gierski P."/>
            <person name="Hahnel U."/>
            <person name="Hartmann A."/>
            <person name="Jankowska D."/>
            <person name="Jubin C."/>
            <person name="Jung P."/>
            <person name="Lafontaine I."/>
            <person name="Leh-Louis V."/>
            <person name="Lemaire M."/>
            <person name="Marcet-Houben M."/>
            <person name="Mascher M."/>
            <person name="Morel G."/>
            <person name="Richard G.-F."/>
            <person name="Riechen J."/>
            <person name="Sacerdot C."/>
            <person name="Sarkar A."/>
            <person name="Savel G."/>
            <person name="Schacherer J."/>
            <person name="Sherman D."/>
            <person name="Straub M.-L."/>
            <person name="Stein N."/>
            <person name="Thierry A."/>
            <person name="Trautwein-Schult A."/>
            <person name="Westhof E."/>
            <person name="Worch S."/>
            <person name="Dujon B."/>
            <person name="Souciet J.-L."/>
            <person name="Wincker P."/>
            <person name="Scholz U."/>
            <person name="Neuveglise N."/>
        </authorList>
    </citation>
    <scope>NUCLEOTIDE SEQUENCE</scope>
    <source>
        <strain evidence="7">LS3</strain>
    </source>
</reference>
<feature type="compositionally biased region" description="Acidic residues" evidence="6">
    <location>
        <begin position="179"/>
        <end position="190"/>
    </location>
</feature>
<reference evidence="7" key="1">
    <citation type="submission" date="2014-02" db="EMBL/GenBank/DDBJ databases">
        <authorList>
            <person name="Genoscope - CEA"/>
        </authorList>
    </citation>
    <scope>NUCLEOTIDE SEQUENCE</scope>
    <source>
        <strain evidence="7">LS3</strain>
    </source>
</reference>
<dbReference type="PANTHER" id="PTHR10507">
    <property type="entry name" value="CDC45-RELATED PROTEIN"/>
    <property type="match status" value="1"/>
</dbReference>
<dbReference type="InterPro" id="IPR003874">
    <property type="entry name" value="CDC45"/>
</dbReference>
<accession>A0A060T7A8</accession>
<evidence type="ECO:0000256" key="5">
    <source>
        <dbReference type="ARBA" id="ARBA00023306"/>
    </source>
</evidence>
<dbReference type="AlphaFoldDB" id="A0A060T7A8"/>
<gene>
    <name evidence="7" type="ORF">GNLVRS02_ARAD1C19932g</name>
</gene>
<keyword evidence="4" id="KW-0539">Nucleus</keyword>
<dbReference type="Pfam" id="PF02724">
    <property type="entry name" value="CDC45"/>
    <property type="match status" value="1"/>
</dbReference>
<dbReference type="PANTHER" id="PTHR10507:SF0">
    <property type="entry name" value="CELL DIVISION CONTROL PROTEIN 45 HOMOLOG"/>
    <property type="match status" value="1"/>
</dbReference>
<evidence type="ECO:0000256" key="2">
    <source>
        <dbReference type="ARBA" id="ARBA00010727"/>
    </source>
</evidence>